<evidence type="ECO:0000256" key="3">
    <source>
        <dbReference type="SAM" id="Coils"/>
    </source>
</evidence>
<dbReference type="Gene3D" id="1.10.287.470">
    <property type="entry name" value="Helix hairpin bin"/>
    <property type="match status" value="1"/>
</dbReference>
<dbReference type="NCBIfam" id="TIGR01730">
    <property type="entry name" value="RND_mfp"/>
    <property type="match status" value="1"/>
</dbReference>
<gene>
    <name evidence="8" type="ORF">JQ615_31885</name>
</gene>
<proteinExistence type="inferred from homology"/>
<dbReference type="Pfam" id="PF25917">
    <property type="entry name" value="BSH_RND"/>
    <property type="match status" value="1"/>
</dbReference>
<comment type="caution">
    <text evidence="8">The sequence shown here is derived from an EMBL/GenBank/DDBJ whole genome shotgun (WGS) entry which is preliminary data.</text>
</comment>
<dbReference type="RefSeq" id="WP_212494570.1">
    <property type="nucleotide sequence ID" value="NZ_JAFCJH010000046.1"/>
</dbReference>
<feature type="domain" description="Multidrug resistance protein MdtA-like barrel-sandwich hybrid" evidence="5">
    <location>
        <begin position="70"/>
        <end position="207"/>
    </location>
</feature>
<dbReference type="Pfam" id="PF25876">
    <property type="entry name" value="HH_MFP_RND"/>
    <property type="match status" value="1"/>
</dbReference>
<dbReference type="InterPro" id="IPR058627">
    <property type="entry name" value="MdtA-like_C"/>
</dbReference>
<dbReference type="SUPFAM" id="SSF111369">
    <property type="entry name" value="HlyD-like secretion proteins"/>
    <property type="match status" value="1"/>
</dbReference>
<sequence length="396" mass="42342">MKRGYMNKRSLFAGMIGTLAVAAFGAWFVYSTDAQAPPPAQPVPQVVVSTPLQRQVDSRLGFLGQFSAVEQVELRAQVGGTLTGVYFKDGDIVHKGDLLFTIDARPYEIRLAQANAQLEAATARLALAERELNRAQVLATRAFGTEQTVDQRTADQRGAQAAVDDAKAQIRDAEFDLEHCRITAPFTGRIDTHLVSVGNLIAGSRAATTPTTLLATLVSLDPIWLDFDMSESDFLQYSGHRARSKDGAADKVEIALSDETRFARQGSLDFVDNALNRSSGTIHARATVANPDHFLTPGEFARLRLTVGAPVQALLVPDSAVLPDQAQHIVMTVAPNSTVVPKQVEVGDVRGGLRVIRSGLSPNDRVIIDGISHATPGAKVVPQNGTIRYAAAAGAG</sequence>
<evidence type="ECO:0000256" key="2">
    <source>
        <dbReference type="ARBA" id="ARBA00009477"/>
    </source>
</evidence>
<dbReference type="Pfam" id="PF25967">
    <property type="entry name" value="RND-MFP_C"/>
    <property type="match status" value="1"/>
</dbReference>
<dbReference type="InterPro" id="IPR058626">
    <property type="entry name" value="MdtA-like_b-barrel"/>
</dbReference>
<dbReference type="Proteomes" id="UP001315278">
    <property type="component" value="Unassembled WGS sequence"/>
</dbReference>
<dbReference type="EMBL" id="JAFCJH010000046">
    <property type="protein sequence ID" value="MBR0799977.1"/>
    <property type="molecule type" value="Genomic_DNA"/>
</dbReference>
<evidence type="ECO:0000256" key="1">
    <source>
        <dbReference type="ARBA" id="ARBA00004196"/>
    </source>
</evidence>
<dbReference type="InterPro" id="IPR006143">
    <property type="entry name" value="RND_pump_MFP"/>
</dbReference>
<dbReference type="InterPro" id="IPR058624">
    <property type="entry name" value="MdtA-like_HH"/>
</dbReference>
<dbReference type="Gene3D" id="2.40.30.170">
    <property type="match status" value="1"/>
</dbReference>
<evidence type="ECO:0000259" key="7">
    <source>
        <dbReference type="Pfam" id="PF25967"/>
    </source>
</evidence>
<keyword evidence="9" id="KW-1185">Reference proteome</keyword>
<dbReference type="PANTHER" id="PTHR30158">
    <property type="entry name" value="ACRA/E-RELATED COMPONENT OF DRUG EFFLUX TRANSPORTER"/>
    <property type="match status" value="1"/>
</dbReference>
<evidence type="ECO:0000313" key="8">
    <source>
        <dbReference type="EMBL" id="MBR0799977.1"/>
    </source>
</evidence>
<feature type="domain" description="Multidrug resistance protein MdtA-like C-terminal permuted SH3" evidence="7">
    <location>
        <begin position="312"/>
        <end position="372"/>
    </location>
</feature>
<dbReference type="Gene3D" id="2.40.420.20">
    <property type="match status" value="1"/>
</dbReference>
<feature type="domain" description="Multidrug resistance protein MdtA-like alpha-helical hairpin" evidence="4">
    <location>
        <begin position="111"/>
        <end position="178"/>
    </location>
</feature>
<dbReference type="Gene3D" id="2.40.50.100">
    <property type="match status" value="1"/>
</dbReference>
<comment type="similarity">
    <text evidence="2">Belongs to the membrane fusion protein (MFP) (TC 8.A.1) family.</text>
</comment>
<feature type="coiled-coil region" evidence="3">
    <location>
        <begin position="111"/>
        <end position="138"/>
    </location>
</feature>
<evidence type="ECO:0000313" key="9">
    <source>
        <dbReference type="Proteomes" id="UP001315278"/>
    </source>
</evidence>
<evidence type="ECO:0000259" key="5">
    <source>
        <dbReference type="Pfam" id="PF25917"/>
    </source>
</evidence>
<feature type="domain" description="Multidrug resistance protein MdtA-like beta-barrel" evidence="6">
    <location>
        <begin position="222"/>
        <end position="308"/>
    </location>
</feature>
<dbReference type="Pfam" id="PF25944">
    <property type="entry name" value="Beta-barrel_RND"/>
    <property type="match status" value="1"/>
</dbReference>
<keyword evidence="3" id="KW-0175">Coiled coil</keyword>
<accession>A0ABS5FT80</accession>
<dbReference type="InterPro" id="IPR058625">
    <property type="entry name" value="MdtA-like_BSH"/>
</dbReference>
<organism evidence="8 9">
    <name type="scientific">Bradyrhizobium jicamae</name>
    <dbReference type="NCBI Taxonomy" id="280332"/>
    <lineage>
        <taxon>Bacteria</taxon>
        <taxon>Pseudomonadati</taxon>
        <taxon>Pseudomonadota</taxon>
        <taxon>Alphaproteobacteria</taxon>
        <taxon>Hyphomicrobiales</taxon>
        <taxon>Nitrobacteraceae</taxon>
        <taxon>Bradyrhizobium</taxon>
    </lineage>
</organism>
<evidence type="ECO:0000259" key="4">
    <source>
        <dbReference type="Pfam" id="PF25876"/>
    </source>
</evidence>
<evidence type="ECO:0000259" key="6">
    <source>
        <dbReference type="Pfam" id="PF25944"/>
    </source>
</evidence>
<name>A0ABS5FT80_9BRAD</name>
<protein>
    <submittedName>
        <fullName evidence="8">Efflux RND transporter periplasmic adaptor subunit</fullName>
    </submittedName>
</protein>
<dbReference type="PANTHER" id="PTHR30158:SF24">
    <property type="entry name" value="HLYD FAMILY SECRETION PROTEIN"/>
    <property type="match status" value="1"/>
</dbReference>
<comment type="subcellular location">
    <subcellularLocation>
        <location evidence="1">Cell envelope</location>
    </subcellularLocation>
</comment>
<reference evidence="9" key="1">
    <citation type="journal article" date="2021" name="ISME J.">
        <title>Evolutionary origin and ecological implication of a unique nif island in free-living Bradyrhizobium lineages.</title>
        <authorList>
            <person name="Tao J."/>
        </authorList>
    </citation>
    <scope>NUCLEOTIDE SEQUENCE [LARGE SCALE GENOMIC DNA]</scope>
    <source>
        <strain evidence="9">SZCCT0434</strain>
    </source>
</reference>